<dbReference type="SUPFAM" id="SSF64005">
    <property type="entry name" value="Undecaprenyl diphosphate synthase"/>
    <property type="match status" value="1"/>
</dbReference>
<dbReference type="InterPro" id="IPR018520">
    <property type="entry name" value="UPP_synth-like_CS"/>
</dbReference>
<keyword evidence="6" id="KW-1185">Reference proteome</keyword>
<sequence length="271" mass="30530">MIPASFYPTLRTLVIQTLKQGPTPRHVGFIMDGNRRFSRTNGVPVEEGHMAGFEALKRVLELLLRLEVPNVTVYAFAIDNFNRPAHEVSKLMDMARTKLIEICERGQLLDRYGIRVVVIGRKDLLPADIQNSVAKVESMTAHNTRGCLNVAFPYSSQEEMATALCRTVQDSISQNQPTSMIDIETIGKHIYTSHSPPLDILVRTSGVRRLSDFLLWQTTLDTMKTSSKIEALGPSVHFVDRYWPDFGILDVLPIILGWQAEELFKRGMGFA</sequence>
<dbReference type="GO" id="GO:1904423">
    <property type="term" value="C:dehydrodolichyl diphosphate synthase complex"/>
    <property type="evidence" value="ECO:0007669"/>
    <property type="project" value="TreeGrafter"/>
</dbReference>
<name>F4RP71_MELLP</name>
<evidence type="ECO:0000256" key="4">
    <source>
        <dbReference type="RuleBase" id="RU363018"/>
    </source>
</evidence>
<proteinExistence type="inferred from homology"/>
<dbReference type="RefSeq" id="XP_007410823.1">
    <property type="nucleotide sequence ID" value="XM_007410761.1"/>
</dbReference>
<dbReference type="InterPro" id="IPR036424">
    <property type="entry name" value="UPP_synth-like_sf"/>
</dbReference>
<evidence type="ECO:0000256" key="1">
    <source>
        <dbReference type="ARBA" id="ARBA00005432"/>
    </source>
</evidence>
<dbReference type="PANTHER" id="PTHR10291">
    <property type="entry name" value="DEHYDRODOLICHYL DIPHOSPHATE SYNTHASE FAMILY MEMBER"/>
    <property type="match status" value="1"/>
</dbReference>
<keyword evidence="2 4" id="KW-0808">Transferase</keyword>
<dbReference type="CDD" id="cd00475">
    <property type="entry name" value="Cis_IPPS"/>
    <property type="match status" value="1"/>
</dbReference>
<dbReference type="Proteomes" id="UP000001072">
    <property type="component" value="Unassembled WGS sequence"/>
</dbReference>
<dbReference type="Gene3D" id="3.40.1180.10">
    <property type="entry name" value="Decaprenyl diphosphate synthase-like"/>
    <property type="match status" value="1"/>
</dbReference>
<dbReference type="HAMAP" id="MF_01139">
    <property type="entry name" value="ISPT"/>
    <property type="match status" value="1"/>
</dbReference>
<dbReference type="GO" id="GO:0016020">
    <property type="term" value="C:membrane"/>
    <property type="evidence" value="ECO:0007669"/>
    <property type="project" value="TreeGrafter"/>
</dbReference>
<evidence type="ECO:0000256" key="2">
    <source>
        <dbReference type="ARBA" id="ARBA00022679"/>
    </source>
</evidence>
<dbReference type="InParanoid" id="F4RP71"/>
<dbReference type="NCBIfam" id="TIGR00055">
    <property type="entry name" value="uppS"/>
    <property type="match status" value="1"/>
</dbReference>
<dbReference type="GO" id="GO:0016094">
    <property type="term" value="P:polyprenol biosynthetic process"/>
    <property type="evidence" value="ECO:0007669"/>
    <property type="project" value="TreeGrafter"/>
</dbReference>
<accession>F4RP71</accession>
<dbReference type="GO" id="GO:0043048">
    <property type="term" value="P:dolichyl monophosphate biosynthetic process"/>
    <property type="evidence" value="ECO:0007669"/>
    <property type="project" value="EnsemblFungi"/>
</dbReference>
<dbReference type="STRING" id="747676.F4RP71"/>
<comment type="similarity">
    <text evidence="1 4">Belongs to the UPP synthase family.</text>
</comment>
<dbReference type="InterPro" id="IPR001441">
    <property type="entry name" value="UPP_synth-like"/>
</dbReference>
<dbReference type="OrthoDB" id="4173905at2759"/>
<dbReference type="KEGG" id="mlr:MELLADRAFT_87649"/>
<keyword evidence="3" id="KW-0460">Magnesium</keyword>
<evidence type="ECO:0000313" key="5">
    <source>
        <dbReference type="EMBL" id="EGG05767.1"/>
    </source>
</evidence>
<dbReference type="GO" id="GO:0045547">
    <property type="term" value="F:ditrans,polycis-polyprenyl diphosphate synthase [(2E,6E)-farnesyl diphosphate specific] activity"/>
    <property type="evidence" value="ECO:0007669"/>
    <property type="project" value="EnsemblFungi"/>
</dbReference>
<dbReference type="GO" id="GO:0005811">
    <property type="term" value="C:lipid droplet"/>
    <property type="evidence" value="ECO:0007669"/>
    <property type="project" value="TreeGrafter"/>
</dbReference>
<dbReference type="FunFam" id="3.40.1180.10:FF:000005">
    <property type="entry name" value="Alkyl transferase"/>
    <property type="match status" value="1"/>
</dbReference>
<dbReference type="GO" id="GO:0005783">
    <property type="term" value="C:endoplasmic reticulum"/>
    <property type="evidence" value="ECO:0007669"/>
    <property type="project" value="TreeGrafter"/>
</dbReference>
<evidence type="ECO:0000313" key="6">
    <source>
        <dbReference type="Proteomes" id="UP000001072"/>
    </source>
</evidence>
<dbReference type="EMBL" id="GL883111">
    <property type="protein sequence ID" value="EGG05767.1"/>
    <property type="molecule type" value="Genomic_DNA"/>
</dbReference>
<dbReference type="FunCoup" id="F4RP71">
    <property type="interactions" value="429"/>
</dbReference>
<protein>
    <recommendedName>
        <fullName evidence="4">Alkyl transferase</fullName>
        <ecNumber evidence="4">2.5.1.-</ecNumber>
    </recommendedName>
</protein>
<reference evidence="6" key="1">
    <citation type="journal article" date="2011" name="Proc. Natl. Acad. Sci. U.S.A.">
        <title>Obligate biotrophy features unraveled by the genomic analysis of rust fungi.</title>
        <authorList>
            <person name="Duplessis S."/>
            <person name="Cuomo C.A."/>
            <person name="Lin Y.-C."/>
            <person name="Aerts A."/>
            <person name="Tisserant E."/>
            <person name="Veneault-Fourrey C."/>
            <person name="Joly D.L."/>
            <person name="Hacquard S."/>
            <person name="Amselem J."/>
            <person name="Cantarel B.L."/>
            <person name="Chiu R."/>
            <person name="Coutinho P.M."/>
            <person name="Feau N."/>
            <person name="Field M."/>
            <person name="Frey P."/>
            <person name="Gelhaye E."/>
            <person name="Goldberg J."/>
            <person name="Grabherr M.G."/>
            <person name="Kodira C.D."/>
            <person name="Kohler A."/>
            <person name="Kuees U."/>
            <person name="Lindquist E.A."/>
            <person name="Lucas S.M."/>
            <person name="Mago R."/>
            <person name="Mauceli E."/>
            <person name="Morin E."/>
            <person name="Murat C."/>
            <person name="Pangilinan J.L."/>
            <person name="Park R."/>
            <person name="Pearson M."/>
            <person name="Quesneville H."/>
            <person name="Rouhier N."/>
            <person name="Sakthikumar S."/>
            <person name="Salamov A.A."/>
            <person name="Schmutz J."/>
            <person name="Selles B."/>
            <person name="Shapiro H."/>
            <person name="Tanguay P."/>
            <person name="Tuskan G.A."/>
            <person name="Henrissat B."/>
            <person name="Van de Peer Y."/>
            <person name="Rouze P."/>
            <person name="Ellis J.G."/>
            <person name="Dodds P.N."/>
            <person name="Schein J.E."/>
            <person name="Zhong S."/>
            <person name="Hamelin R.C."/>
            <person name="Grigoriev I.V."/>
            <person name="Szabo L.J."/>
            <person name="Martin F."/>
        </authorList>
    </citation>
    <scope>NUCLEOTIDE SEQUENCE [LARGE SCALE GENOMIC DNA]</scope>
    <source>
        <strain evidence="6">98AG31 / pathotype 3-4-7</strain>
    </source>
</reference>
<dbReference type="GeneID" id="18934591"/>
<dbReference type="EC" id="2.5.1.-" evidence="4"/>
<dbReference type="PANTHER" id="PTHR10291:SF43">
    <property type="entry name" value="DEHYDRODOLICHYL DIPHOSPHATE SYNTHASE COMPLEX SUBUNIT DHDDS"/>
    <property type="match status" value="1"/>
</dbReference>
<dbReference type="AlphaFoldDB" id="F4RP71"/>
<gene>
    <name evidence="5" type="ORF">MELLADRAFT_87649</name>
</gene>
<evidence type="ECO:0000256" key="3">
    <source>
        <dbReference type="ARBA" id="ARBA00022842"/>
    </source>
</evidence>
<organism evidence="6">
    <name type="scientific">Melampsora larici-populina (strain 98AG31 / pathotype 3-4-7)</name>
    <name type="common">Poplar leaf rust fungus</name>
    <dbReference type="NCBI Taxonomy" id="747676"/>
    <lineage>
        <taxon>Eukaryota</taxon>
        <taxon>Fungi</taxon>
        <taxon>Dikarya</taxon>
        <taxon>Basidiomycota</taxon>
        <taxon>Pucciniomycotina</taxon>
        <taxon>Pucciniomycetes</taxon>
        <taxon>Pucciniales</taxon>
        <taxon>Melampsoraceae</taxon>
        <taxon>Melampsora</taxon>
    </lineage>
</organism>
<dbReference type="HOGENOM" id="CLU_038505_0_3_1"/>
<dbReference type="PROSITE" id="PS01066">
    <property type="entry name" value="UPP_SYNTHASE"/>
    <property type="match status" value="1"/>
</dbReference>
<dbReference type="Pfam" id="PF01255">
    <property type="entry name" value="Prenyltransf"/>
    <property type="match status" value="1"/>
</dbReference>
<dbReference type="VEuPathDB" id="FungiDB:MELLADRAFT_87649"/>
<dbReference type="eggNOG" id="KOG1602">
    <property type="taxonomic scope" value="Eukaryota"/>
</dbReference>